<reference evidence="1 2" key="1">
    <citation type="submission" date="2021-06" db="EMBL/GenBank/DDBJ databases">
        <title>Caerostris extrusa draft genome.</title>
        <authorList>
            <person name="Kono N."/>
            <person name="Arakawa K."/>
        </authorList>
    </citation>
    <scope>NUCLEOTIDE SEQUENCE [LARGE SCALE GENOMIC DNA]</scope>
</reference>
<gene>
    <name evidence="1" type="primary">DSCAM_25</name>
    <name evidence="1" type="ORF">CEXT_127531</name>
</gene>
<protein>
    <submittedName>
        <fullName evidence="1">Down syndrome cell adhesion molecule</fullName>
    </submittedName>
</protein>
<keyword evidence="2" id="KW-1185">Reference proteome</keyword>
<proteinExistence type="predicted"/>
<sequence length="187" mass="21177">MSCSLFLCHQRLVFFLQPSPTCPPIRSWRGARTHPHLPSPVRHRPPGFLRGDHLPGANWSLFLRQKEEKRYKAAVPGGPDRRYSYCGSSTLPHPRSYKDVDKNRPLLRIPGVPMPPLPPPEGYPAPYATMPIRCGSAITTERRRPSEECRIVVGKNGMLHHATMDRKRMAGLTIQETAEVHHYDMAA</sequence>
<evidence type="ECO:0000313" key="1">
    <source>
        <dbReference type="EMBL" id="GIZ00680.1"/>
    </source>
</evidence>
<organism evidence="1 2">
    <name type="scientific">Caerostris extrusa</name>
    <name type="common">Bark spider</name>
    <name type="synonym">Caerostris bankana</name>
    <dbReference type="NCBI Taxonomy" id="172846"/>
    <lineage>
        <taxon>Eukaryota</taxon>
        <taxon>Metazoa</taxon>
        <taxon>Ecdysozoa</taxon>
        <taxon>Arthropoda</taxon>
        <taxon>Chelicerata</taxon>
        <taxon>Arachnida</taxon>
        <taxon>Araneae</taxon>
        <taxon>Araneomorphae</taxon>
        <taxon>Entelegynae</taxon>
        <taxon>Araneoidea</taxon>
        <taxon>Araneidae</taxon>
        <taxon>Caerostris</taxon>
    </lineage>
</organism>
<comment type="caution">
    <text evidence="1">The sequence shown here is derived from an EMBL/GenBank/DDBJ whole genome shotgun (WGS) entry which is preliminary data.</text>
</comment>
<dbReference type="AlphaFoldDB" id="A0AAV4Y2Q9"/>
<dbReference type="EMBL" id="BPLR01001192">
    <property type="protein sequence ID" value="GIZ00680.1"/>
    <property type="molecule type" value="Genomic_DNA"/>
</dbReference>
<dbReference type="Proteomes" id="UP001054945">
    <property type="component" value="Unassembled WGS sequence"/>
</dbReference>
<evidence type="ECO:0000313" key="2">
    <source>
        <dbReference type="Proteomes" id="UP001054945"/>
    </source>
</evidence>
<name>A0AAV4Y2Q9_CAEEX</name>
<accession>A0AAV4Y2Q9</accession>